<dbReference type="RefSeq" id="XP_005642734.1">
    <property type="nucleotide sequence ID" value="XM_005642677.1"/>
</dbReference>
<comment type="caution">
    <text evidence="1">The sequence shown here is derived from an EMBL/GenBank/DDBJ whole genome shotgun (WGS) entry which is preliminary data.</text>
</comment>
<name>I0YIH1_COCSC</name>
<proteinExistence type="predicted"/>
<protein>
    <submittedName>
        <fullName evidence="1">Polymerase-like protein</fullName>
    </submittedName>
</protein>
<dbReference type="OrthoDB" id="512555at2759"/>
<accession>I0YIH1</accession>
<feature type="non-terminal residue" evidence="1">
    <location>
        <position position="1"/>
    </location>
</feature>
<sequence length="50" mass="5487">ASYRPITLLNTDYKLATRAIASRIGPLLSQVADATQTGFLPKRWIGDNVL</sequence>
<reference evidence="1 2" key="1">
    <citation type="journal article" date="2012" name="Genome Biol.">
        <title>The genome of the polar eukaryotic microalga coccomyxa subellipsoidea reveals traits of cold adaptation.</title>
        <authorList>
            <person name="Blanc G."/>
            <person name="Agarkova I."/>
            <person name="Grimwood J."/>
            <person name="Kuo A."/>
            <person name="Brueggeman A."/>
            <person name="Dunigan D."/>
            <person name="Gurnon J."/>
            <person name="Ladunga I."/>
            <person name="Lindquist E."/>
            <person name="Lucas S."/>
            <person name="Pangilinan J."/>
            <person name="Proschold T."/>
            <person name="Salamov A."/>
            <person name="Schmutz J."/>
            <person name="Weeks D."/>
            <person name="Yamada T."/>
            <person name="Claverie J.M."/>
            <person name="Grigoriev I."/>
            <person name="Van Etten J."/>
            <person name="Lomsadze A."/>
            <person name="Borodovsky M."/>
        </authorList>
    </citation>
    <scope>NUCLEOTIDE SEQUENCE [LARGE SCALE GENOMIC DNA]</scope>
    <source>
        <strain evidence="1 2">C-169</strain>
    </source>
</reference>
<dbReference type="KEGG" id="csl:COCSUDRAFT_9938"/>
<keyword evidence="2" id="KW-1185">Reference proteome</keyword>
<dbReference type="PANTHER" id="PTHR31635">
    <property type="entry name" value="REVERSE TRANSCRIPTASE DOMAIN-CONTAINING PROTEIN-RELATED"/>
    <property type="match status" value="1"/>
</dbReference>
<gene>
    <name evidence="1" type="ORF">COCSUDRAFT_9938</name>
</gene>
<feature type="non-terminal residue" evidence="1">
    <location>
        <position position="50"/>
    </location>
</feature>
<dbReference type="GeneID" id="17036096"/>
<dbReference type="AlphaFoldDB" id="I0YIH1"/>
<dbReference type="PANTHER" id="PTHR31635:SF196">
    <property type="entry name" value="REVERSE TRANSCRIPTASE DOMAIN-CONTAINING PROTEIN-RELATED"/>
    <property type="match status" value="1"/>
</dbReference>
<dbReference type="Proteomes" id="UP000007264">
    <property type="component" value="Unassembled WGS sequence"/>
</dbReference>
<dbReference type="EMBL" id="AGSI01000026">
    <property type="protein sequence ID" value="EIE18190.1"/>
    <property type="molecule type" value="Genomic_DNA"/>
</dbReference>
<evidence type="ECO:0000313" key="2">
    <source>
        <dbReference type="Proteomes" id="UP000007264"/>
    </source>
</evidence>
<evidence type="ECO:0000313" key="1">
    <source>
        <dbReference type="EMBL" id="EIE18190.1"/>
    </source>
</evidence>
<organism evidence="1 2">
    <name type="scientific">Coccomyxa subellipsoidea (strain C-169)</name>
    <name type="common">Green microalga</name>
    <dbReference type="NCBI Taxonomy" id="574566"/>
    <lineage>
        <taxon>Eukaryota</taxon>
        <taxon>Viridiplantae</taxon>
        <taxon>Chlorophyta</taxon>
        <taxon>core chlorophytes</taxon>
        <taxon>Trebouxiophyceae</taxon>
        <taxon>Trebouxiophyceae incertae sedis</taxon>
        <taxon>Coccomyxaceae</taxon>
        <taxon>Coccomyxa</taxon>
        <taxon>Coccomyxa subellipsoidea</taxon>
    </lineage>
</organism>